<proteinExistence type="predicted"/>
<evidence type="ECO:0000313" key="1">
    <source>
        <dbReference type="EMBL" id="KAG7405846.1"/>
    </source>
</evidence>
<dbReference type="InterPro" id="IPR022698">
    <property type="entry name" value="OrsD"/>
</dbReference>
<dbReference type="Proteomes" id="UP000694050">
    <property type="component" value="Unassembled WGS sequence"/>
</dbReference>
<dbReference type="AlphaFoldDB" id="A0A8J5TZE5"/>
<name>A0A8J5TZE5_FUSOX</name>
<evidence type="ECO:0008006" key="3">
    <source>
        <dbReference type="Google" id="ProtNLM"/>
    </source>
</evidence>
<comment type="caution">
    <text evidence="1">The sequence shown here is derived from an EMBL/GenBank/DDBJ whole genome shotgun (WGS) entry which is preliminary data.</text>
</comment>
<sequence>MEDIIQLNHEYQILVCRLYQVAVRPGAGIELHFRRQHQLKGQVLKDIKDYFGTLELADLTLIMIPDDNRPAIEQLTISNGYSCCMCRYLTIARDNIVHHWREAGHGVAEERWTEVRLQTWMRGRNYARYWIVPDNSDINGPANTANAADARSQSAIDELITASQARLKEEDAARLRKGDLKEDIDRDSP</sequence>
<gene>
    <name evidence="1" type="ORF">Forpe1208_v014468</name>
</gene>
<dbReference type="EMBL" id="JAELUQ010000011">
    <property type="protein sequence ID" value="KAG7405846.1"/>
    <property type="molecule type" value="Genomic_DNA"/>
</dbReference>
<evidence type="ECO:0000313" key="2">
    <source>
        <dbReference type="Proteomes" id="UP000694050"/>
    </source>
</evidence>
<protein>
    <recommendedName>
        <fullName evidence="3">C2H2-type domain-containing protein</fullName>
    </recommendedName>
</protein>
<organism evidence="1 2">
    <name type="scientific">Fusarium oxysporum f. sp. rapae</name>
    <dbReference type="NCBI Taxonomy" id="485398"/>
    <lineage>
        <taxon>Eukaryota</taxon>
        <taxon>Fungi</taxon>
        <taxon>Dikarya</taxon>
        <taxon>Ascomycota</taxon>
        <taxon>Pezizomycotina</taxon>
        <taxon>Sordariomycetes</taxon>
        <taxon>Hypocreomycetidae</taxon>
        <taxon>Hypocreales</taxon>
        <taxon>Nectriaceae</taxon>
        <taxon>Fusarium</taxon>
        <taxon>Fusarium oxysporum species complex</taxon>
    </lineage>
</organism>
<dbReference type="Pfam" id="PF12013">
    <property type="entry name" value="OrsD"/>
    <property type="match status" value="1"/>
</dbReference>
<accession>A0A8J5TZE5</accession>
<reference evidence="1" key="1">
    <citation type="submission" date="2021-04" db="EMBL/GenBank/DDBJ databases">
        <title>First draft genome resource for Brassicaceae pathogens Fusarium oxysporum f. sp. raphani and Fusarium oxysporum f. sp. rapae.</title>
        <authorList>
            <person name="Asai S."/>
        </authorList>
    </citation>
    <scope>NUCLEOTIDE SEQUENCE</scope>
    <source>
        <strain evidence="1">Tf1208</strain>
    </source>
</reference>